<evidence type="ECO:0000313" key="2">
    <source>
        <dbReference type="Proteomes" id="UP000887566"/>
    </source>
</evidence>
<name>A0A914V6B3_9BILA</name>
<feature type="compositionally biased region" description="Low complexity" evidence="1">
    <location>
        <begin position="81"/>
        <end position="94"/>
    </location>
</feature>
<organism evidence="2 3">
    <name type="scientific">Plectus sambesii</name>
    <dbReference type="NCBI Taxonomy" id="2011161"/>
    <lineage>
        <taxon>Eukaryota</taxon>
        <taxon>Metazoa</taxon>
        <taxon>Ecdysozoa</taxon>
        <taxon>Nematoda</taxon>
        <taxon>Chromadorea</taxon>
        <taxon>Plectida</taxon>
        <taxon>Plectina</taxon>
        <taxon>Plectoidea</taxon>
        <taxon>Plectidae</taxon>
        <taxon>Plectus</taxon>
    </lineage>
</organism>
<dbReference type="AlphaFoldDB" id="A0A914V6B3"/>
<keyword evidence="2" id="KW-1185">Reference proteome</keyword>
<dbReference type="Proteomes" id="UP000887566">
    <property type="component" value="Unplaced"/>
</dbReference>
<feature type="region of interest" description="Disordered" evidence="1">
    <location>
        <begin position="1"/>
        <end position="43"/>
    </location>
</feature>
<protein>
    <submittedName>
        <fullName evidence="3">Uncharacterized protein</fullName>
    </submittedName>
</protein>
<evidence type="ECO:0000256" key="1">
    <source>
        <dbReference type="SAM" id="MobiDB-lite"/>
    </source>
</evidence>
<feature type="region of interest" description="Disordered" evidence="1">
    <location>
        <begin position="71"/>
        <end position="119"/>
    </location>
</feature>
<proteinExistence type="predicted"/>
<feature type="compositionally biased region" description="Low complexity" evidence="1">
    <location>
        <begin position="101"/>
        <end position="119"/>
    </location>
</feature>
<reference evidence="3" key="1">
    <citation type="submission" date="2022-11" db="UniProtKB">
        <authorList>
            <consortium name="WormBaseParasite"/>
        </authorList>
    </citation>
    <scope>IDENTIFICATION</scope>
</reference>
<dbReference type="WBParaSite" id="PSAMB.scaffold15667size1510.g36612.t1">
    <property type="protein sequence ID" value="PSAMB.scaffold15667size1510.g36612.t1"/>
    <property type="gene ID" value="PSAMB.scaffold15667size1510.g36612"/>
</dbReference>
<accession>A0A914V6B3</accession>
<feature type="compositionally biased region" description="Polar residues" evidence="1">
    <location>
        <begin position="1"/>
        <end position="14"/>
    </location>
</feature>
<evidence type="ECO:0000313" key="3">
    <source>
        <dbReference type="WBParaSite" id="PSAMB.scaffold15667size1510.g36612.t1"/>
    </source>
</evidence>
<sequence length="160" mass="16527">MLQLNRAITKSQSSIDKEAEQRSRRNSTVANPPPFSLPLSTASSSTAAASSTSNMTVAGTPCSADASTPGAFDDCSVSLDQQQTTSSSVNSTAQPINGLMSTSGGDTASTGSGSRRSRTGTTGRISIFFGKVNGKKAKIADVTLQLLLRVSFGAWRMTGK</sequence>